<sequence>MEVSLNEIKLESRHVLENLFPYYIYDMSEYMGWAPSESGLFTYNADSLDLYWNRSDHFPFFIYVGEELAGFVLIRKYPENESVYDIAQFFVLRKFKGKGVGKKSLELVVGLFPGKWQIRVLIENDGALIFWQSAVANIVGEHYEQTKSIDVDLLMHFLSFEV</sequence>
<accession>A0ABQ6DYF8</accession>
<dbReference type="PROSITE" id="PS51186">
    <property type="entry name" value="GNAT"/>
    <property type="match status" value="1"/>
</dbReference>
<gene>
    <name evidence="2" type="ORF">GCM10007916_12580</name>
</gene>
<dbReference type="InterPro" id="IPR016181">
    <property type="entry name" value="Acyl_CoA_acyltransferase"/>
</dbReference>
<evidence type="ECO:0000313" key="3">
    <source>
        <dbReference type="Proteomes" id="UP001157353"/>
    </source>
</evidence>
<dbReference type="Gene3D" id="3.40.630.30">
    <property type="match status" value="1"/>
</dbReference>
<organism evidence="2 3">
    <name type="scientific">Psychromonas marina</name>
    <dbReference type="NCBI Taxonomy" id="88364"/>
    <lineage>
        <taxon>Bacteria</taxon>
        <taxon>Pseudomonadati</taxon>
        <taxon>Pseudomonadota</taxon>
        <taxon>Gammaproteobacteria</taxon>
        <taxon>Alteromonadales</taxon>
        <taxon>Psychromonadaceae</taxon>
        <taxon>Psychromonas</taxon>
    </lineage>
</organism>
<evidence type="ECO:0000259" key="1">
    <source>
        <dbReference type="PROSITE" id="PS51186"/>
    </source>
</evidence>
<dbReference type="Pfam" id="PF00583">
    <property type="entry name" value="Acetyltransf_1"/>
    <property type="match status" value="1"/>
</dbReference>
<dbReference type="SUPFAM" id="SSF55729">
    <property type="entry name" value="Acyl-CoA N-acyltransferases (Nat)"/>
    <property type="match status" value="1"/>
</dbReference>
<comment type="caution">
    <text evidence="2">The sequence shown here is derived from an EMBL/GenBank/DDBJ whole genome shotgun (WGS) entry which is preliminary data.</text>
</comment>
<name>A0ABQ6DYF8_9GAMM</name>
<keyword evidence="3" id="KW-1185">Reference proteome</keyword>
<feature type="domain" description="N-acetyltransferase" evidence="1">
    <location>
        <begin position="3"/>
        <end position="159"/>
    </location>
</feature>
<dbReference type="InterPro" id="IPR000182">
    <property type="entry name" value="GNAT_dom"/>
</dbReference>
<dbReference type="EMBL" id="BSPQ01000002">
    <property type="protein sequence ID" value="GLS90191.1"/>
    <property type="molecule type" value="Genomic_DNA"/>
</dbReference>
<evidence type="ECO:0000313" key="2">
    <source>
        <dbReference type="EMBL" id="GLS90191.1"/>
    </source>
</evidence>
<protein>
    <recommendedName>
        <fullName evidence="1">N-acetyltransferase domain-containing protein</fullName>
    </recommendedName>
</protein>
<dbReference type="RefSeq" id="WP_284203310.1">
    <property type="nucleotide sequence ID" value="NZ_BSPQ01000002.1"/>
</dbReference>
<proteinExistence type="predicted"/>
<dbReference type="Proteomes" id="UP001157353">
    <property type="component" value="Unassembled WGS sequence"/>
</dbReference>
<reference evidence="3" key="1">
    <citation type="journal article" date="2019" name="Int. J. Syst. Evol. Microbiol.">
        <title>The Global Catalogue of Microorganisms (GCM) 10K type strain sequencing project: providing services to taxonomists for standard genome sequencing and annotation.</title>
        <authorList>
            <consortium name="The Broad Institute Genomics Platform"/>
            <consortium name="The Broad Institute Genome Sequencing Center for Infectious Disease"/>
            <person name="Wu L."/>
            <person name="Ma J."/>
        </authorList>
    </citation>
    <scope>NUCLEOTIDE SEQUENCE [LARGE SCALE GENOMIC DNA]</scope>
    <source>
        <strain evidence="3">NBRC 103166</strain>
    </source>
</reference>